<evidence type="ECO:0000256" key="8">
    <source>
        <dbReference type="ARBA" id="ARBA00023224"/>
    </source>
</evidence>
<dbReference type="GO" id="GO:0004930">
    <property type="term" value="F:G protein-coupled receptor activity"/>
    <property type="evidence" value="ECO:0007669"/>
    <property type="project" value="UniProtKB-KW"/>
</dbReference>
<reference evidence="11 12" key="1">
    <citation type="journal article" date="2018" name="Gigascience">
        <title>Genomes of trombidid mites reveal novel predicted allergens and laterally-transferred genes associated with secondary metabolism.</title>
        <authorList>
            <person name="Dong X."/>
            <person name="Chaisiri K."/>
            <person name="Xia D."/>
            <person name="Armstrong S.D."/>
            <person name="Fang Y."/>
            <person name="Donnelly M.J."/>
            <person name="Kadowaki T."/>
            <person name="McGarry J.W."/>
            <person name="Darby A.C."/>
            <person name="Makepeace B.L."/>
        </authorList>
    </citation>
    <scope>NUCLEOTIDE SEQUENCE [LARGE SCALE GENOMIC DNA]</scope>
    <source>
        <strain evidence="11">UoL-WK</strain>
    </source>
</reference>
<dbReference type="Pfam" id="PF00001">
    <property type="entry name" value="7tm_1"/>
    <property type="match status" value="1"/>
</dbReference>
<keyword evidence="6 9" id="KW-0472">Membrane</keyword>
<comment type="similarity">
    <text evidence="2">Belongs to the G-protein coupled receptor 1 family.</text>
</comment>
<dbReference type="OrthoDB" id="9046662at2759"/>
<dbReference type="Gene3D" id="1.20.1070.10">
    <property type="entry name" value="Rhodopsin 7-helix transmembrane proteins"/>
    <property type="match status" value="1"/>
</dbReference>
<accession>A0A3S3RL52</accession>
<dbReference type="EMBL" id="NCKU01009397">
    <property type="protein sequence ID" value="RWS01325.1"/>
    <property type="molecule type" value="Genomic_DNA"/>
</dbReference>
<comment type="caution">
    <text evidence="11">The sequence shown here is derived from an EMBL/GenBank/DDBJ whole genome shotgun (WGS) entry which is preliminary data.</text>
</comment>
<dbReference type="SUPFAM" id="SSF81321">
    <property type="entry name" value="Family A G protein-coupled receptor-like"/>
    <property type="match status" value="1"/>
</dbReference>
<gene>
    <name evidence="11" type="ORF">B4U79_18577</name>
</gene>
<evidence type="ECO:0000256" key="9">
    <source>
        <dbReference type="SAM" id="Phobius"/>
    </source>
</evidence>
<comment type="subcellular location">
    <subcellularLocation>
        <location evidence="1">Membrane</location>
        <topology evidence="1">Multi-pass membrane protein</topology>
    </subcellularLocation>
</comment>
<keyword evidence="3 9" id="KW-0812">Transmembrane</keyword>
<evidence type="ECO:0000256" key="4">
    <source>
        <dbReference type="ARBA" id="ARBA00022989"/>
    </source>
</evidence>
<dbReference type="STRING" id="1965070.A0A3S3RL52"/>
<feature type="transmembrane region" description="Helical" evidence="9">
    <location>
        <begin position="20"/>
        <end position="39"/>
    </location>
</feature>
<evidence type="ECO:0000256" key="1">
    <source>
        <dbReference type="ARBA" id="ARBA00004141"/>
    </source>
</evidence>
<dbReference type="PANTHER" id="PTHR24235:SF29">
    <property type="entry name" value="GH23382P"/>
    <property type="match status" value="1"/>
</dbReference>
<keyword evidence="4 9" id="KW-1133">Transmembrane helix</keyword>
<evidence type="ECO:0000256" key="7">
    <source>
        <dbReference type="ARBA" id="ARBA00023170"/>
    </source>
</evidence>
<dbReference type="AlphaFoldDB" id="A0A3S3RL52"/>
<dbReference type="InterPro" id="IPR017452">
    <property type="entry name" value="GPCR_Rhodpsn_7TM"/>
</dbReference>
<dbReference type="PROSITE" id="PS50262">
    <property type="entry name" value="G_PROTEIN_RECEP_F1_2"/>
    <property type="match status" value="1"/>
</dbReference>
<feature type="transmembrane region" description="Helical" evidence="9">
    <location>
        <begin position="131"/>
        <end position="149"/>
    </location>
</feature>
<proteinExistence type="inferred from homology"/>
<keyword evidence="12" id="KW-1185">Reference proteome</keyword>
<protein>
    <submittedName>
        <fullName evidence="11">Neuropeptide F receptor-like protein</fullName>
    </submittedName>
</protein>
<dbReference type="Proteomes" id="UP000285301">
    <property type="component" value="Unassembled WGS sequence"/>
</dbReference>
<evidence type="ECO:0000313" key="12">
    <source>
        <dbReference type="Proteomes" id="UP000285301"/>
    </source>
</evidence>
<evidence type="ECO:0000259" key="10">
    <source>
        <dbReference type="PROSITE" id="PS50262"/>
    </source>
</evidence>
<keyword evidence="5" id="KW-0297">G-protein coupled receptor</keyword>
<keyword evidence="7 11" id="KW-0675">Receptor</keyword>
<feature type="transmembrane region" description="Helical" evidence="9">
    <location>
        <begin position="91"/>
        <end position="110"/>
    </location>
</feature>
<evidence type="ECO:0000256" key="3">
    <source>
        <dbReference type="ARBA" id="ARBA00022692"/>
    </source>
</evidence>
<dbReference type="InterPro" id="IPR000276">
    <property type="entry name" value="GPCR_Rhodpsn"/>
</dbReference>
<dbReference type="PANTHER" id="PTHR24235">
    <property type="entry name" value="NEUROPEPTIDE Y RECEPTOR"/>
    <property type="match status" value="1"/>
</dbReference>
<keyword evidence="8" id="KW-0807">Transducer</keyword>
<sequence>MYNFFFSKRVLMNLDLDRIANVTLTMIIFANLPLLFIIISRRLLWVPSILLLLNLFVSNIAVAFICMPFTLISCLRKSWTLGSFMCKLVPFLQGVIVFVSAGTVSVIAIDRMVRIVFYRYTLSAKKLTGRYSLIIWLIACLLNFPIFYFQQLTVFAWISGHNIFVYDTL</sequence>
<evidence type="ECO:0000256" key="5">
    <source>
        <dbReference type="ARBA" id="ARBA00023040"/>
    </source>
</evidence>
<dbReference type="GO" id="GO:0016020">
    <property type="term" value="C:membrane"/>
    <property type="evidence" value="ECO:0007669"/>
    <property type="project" value="UniProtKB-SubCell"/>
</dbReference>
<feature type="domain" description="G-protein coupled receptors family 1 profile" evidence="10">
    <location>
        <begin position="30"/>
        <end position="169"/>
    </location>
</feature>
<organism evidence="11 12">
    <name type="scientific">Dinothrombium tinctorium</name>
    <dbReference type="NCBI Taxonomy" id="1965070"/>
    <lineage>
        <taxon>Eukaryota</taxon>
        <taxon>Metazoa</taxon>
        <taxon>Ecdysozoa</taxon>
        <taxon>Arthropoda</taxon>
        <taxon>Chelicerata</taxon>
        <taxon>Arachnida</taxon>
        <taxon>Acari</taxon>
        <taxon>Acariformes</taxon>
        <taxon>Trombidiformes</taxon>
        <taxon>Prostigmata</taxon>
        <taxon>Anystina</taxon>
        <taxon>Parasitengona</taxon>
        <taxon>Trombidioidea</taxon>
        <taxon>Trombidiidae</taxon>
        <taxon>Dinothrombium</taxon>
    </lineage>
</organism>
<evidence type="ECO:0000313" key="11">
    <source>
        <dbReference type="EMBL" id="RWS01325.1"/>
    </source>
</evidence>
<evidence type="ECO:0000256" key="2">
    <source>
        <dbReference type="ARBA" id="ARBA00010663"/>
    </source>
</evidence>
<feature type="transmembrane region" description="Helical" evidence="9">
    <location>
        <begin position="51"/>
        <end position="71"/>
    </location>
</feature>
<name>A0A3S3RL52_9ACAR</name>
<evidence type="ECO:0000256" key="6">
    <source>
        <dbReference type="ARBA" id="ARBA00023136"/>
    </source>
</evidence>